<organism evidence="1 2">
    <name type="scientific">Tenacibaculum phage pT24</name>
    <dbReference type="NCBI Taxonomy" id="1880590"/>
    <lineage>
        <taxon>Viruses</taxon>
        <taxon>Duplodnaviria</taxon>
        <taxon>Heunggongvirae</taxon>
        <taxon>Uroviricota</taxon>
        <taxon>Caudoviricetes</taxon>
        <taxon>Kungbxnavirus</taxon>
        <taxon>Kungbxnavirus pT24</taxon>
    </lineage>
</organism>
<evidence type="ECO:0000313" key="1">
    <source>
        <dbReference type="EMBL" id="BAV39407.1"/>
    </source>
</evidence>
<dbReference type="SUPFAM" id="SSF160113">
    <property type="entry name" value="YegP-like"/>
    <property type="match status" value="1"/>
</dbReference>
<dbReference type="Gene3D" id="2.30.29.80">
    <property type="match status" value="1"/>
</dbReference>
<proteinExistence type="predicted"/>
<sequence length="102" mass="12149">MKNTAVCKIKKRKFYDEIFIELGETKVFVSKRLFKSPEKHLETFKKNIKDVNFIHIDNDVNNNGTDKWYFIVYDSNDVIFGMSKFYKSRSEVEEVLRLIGTK</sequence>
<accession>A0A1B4XX73</accession>
<reference evidence="1 2" key="1">
    <citation type="submission" date="2016-07" db="EMBL/GenBank/DDBJ databases">
        <title>Characterization of three bacteriophages infecting bacteria isolated from shrimp culture pond water.</title>
        <authorList>
            <person name="Khoa H.V."/>
        </authorList>
    </citation>
    <scope>NUCLEOTIDE SEQUENCE [LARGE SCALE GENOMIC DNA]</scope>
</reference>
<dbReference type="InterPro" id="IPR036913">
    <property type="entry name" value="YegP-like_sf"/>
</dbReference>
<dbReference type="Proteomes" id="UP000224877">
    <property type="component" value="Segment"/>
</dbReference>
<dbReference type="EMBL" id="LC168164">
    <property type="protein sequence ID" value="BAV39407.1"/>
    <property type="molecule type" value="Genomic_DNA"/>
</dbReference>
<gene>
    <name evidence="1" type="ORF">BPT24_289</name>
</gene>
<name>A0A1B4XX73_9CAUD</name>
<evidence type="ECO:0000313" key="2">
    <source>
        <dbReference type="Proteomes" id="UP000224877"/>
    </source>
</evidence>
<keyword evidence="2" id="KW-1185">Reference proteome</keyword>
<protein>
    <submittedName>
        <fullName evidence="1">Uncharacterized protein</fullName>
    </submittedName>
</protein>